<dbReference type="InterPro" id="IPR000515">
    <property type="entry name" value="MetI-like"/>
</dbReference>
<dbReference type="AlphaFoldDB" id="A0A895YI04"/>
<protein>
    <submittedName>
        <fullName evidence="9">ABC transporter permease subunit</fullName>
    </submittedName>
</protein>
<dbReference type="InterPro" id="IPR050366">
    <property type="entry name" value="BP-dependent_transpt_permease"/>
</dbReference>
<dbReference type="KEGG" id="nhy:JQS43_24605"/>
<organism evidence="9 10">
    <name type="scientific">Natronosporangium hydrolyticum</name>
    <dbReference type="NCBI Taxonomy" id="2811111"/>
    <lineage>
        <taxon>Bacteria</taxon>
        <taxon>Bacillati</taxon>
        <taxon>Actinomycetota</taxon>
        <taxon>Actinomycetes</taxon>
        <taxon>Micromonosporales</taxon>
        <taxon>Micromonosporaceae</taxon>
        <taxon>Natronosporangium</taxon>
    </lineage>
</organism>
<feature type="transmembrane region" description="Helical" evidence="7">
    <location>
        <begin position="184"/>
        <end position="205"/>
    </location>
</feature>
<dbReference type="Proteomes" id="UP000662857">
    <property type="component" value="Chromosome"/>
</dbReference>
<dbReference type="PANTHER" id="PTHR43386:SF25">
    <property type="entry name" value="PEPTIDE ABC TRANSPORTER PERMEASE PROTEIN"/>
    <property type="match status" value="1"/>
</dbReference>
<keyword evidence="2 7" id="KW-0813">Transport</keyword>
<name>A0A895YI04_9ACTN</name>
<evidence type="ECO:0000256" key="1">
    <source>
        <dbReference type="ARBA" id="ARBA00004651"/>
    </source>
</evidence>
<feature type="transmembrane region" description="Helical" evidence="7">
    <location>
        <begin position="61"/>
        <end position="86"/>
    </location>
</feature>
<gene>
    <name evidence="9" type="ORF">JQS43_24605</name>
</gene>
<keyword evidence="10" id="KW-1185">Reference proteome</keyword>
<evidence type="ECO:0000259" key="8">
    <source>
        <dbReference type="PROSITE" id="PS50928"/>
    </source>
</evidence>
<keyword evidence="5 7" id="KW-1133">Transmembrane helix</keyword>
<dbReference type="SUPFAM" id="SSF161098">
    <property type="entry name" value="MetI-like"/>
    <property type="match status" value="1"/>
</dbReference>
<evidence type="ECO:0000256" key="5">
    <source>
        <dbReference type="ARBA" id="ARBA00022989"/>
    </source>
</evidence>
<comment type="similarity">
    <text evidence="7">Belongs to the binding-protein-dependent transport system permease family.</text>
</comment>
<dbReference type="Gene3D" id="1.10.3720.10">
    <property type="entry name" value="MetI-like"/>
    <property type="match status" value="1"/>
</dbReference>
<accession>A0A895YI04</accession>
<reference evidence="9" key="1">
    <citation type="submission" date="2021-02" db="EMBL/GenBank/DDBJ databases">
        <title>Natrosporangium hydrolyticum gen. nov., sp. nov, a haloalkaliphilic actinobacterium from a soda solonchak soil.</title>
        <authorList>
            <person name="Sorokin D.Y."/>
            <person name="Khijniak T.V."/>
            <person name="Zakharycheva A.P."/>
            <person name="Boueva O.V."/>
            <person name="Ariskina E.V."/>
            <person name="Hahnke R.L."/>
            <person name="Bunk B."/>
            <person name="Sproer C."/>
            <person name="Schumann P."/>
            <person name="Evtushenko L.I."/>
            <person name="Kublanov I.V."/>
        </authorList>
    </citation>
    <scope>NUCLEOTIDE SEQUENCE</scope>
    <source>
        <strain evidence="9">DSM 106523</strain>
    </source>
</reference>
<comment type="subcellular location">
    <subcellularLocation>
        <location evidence="1 7">Cell membrane</location>
        <topology evidence="1 7">Multi-pass membrane protein</topology>
    </subcellularLocation>
</comment>
<evidence type="ECO:0000256" key="7">
    <source>
        <dbReference type="RuleBase" id="RU363032"/>
    </source>
</evidence>
<evidence type="ECO:0000256" key="6">
    <source>
        <dbReference type="ARBA" id="ARBA00023136"/>
    </source>
</evidence>
<feature type="transmembrane region" description="Helical" evidence="7">
    <location>
        <begin position="98"/>
        <end position="117"/>
    </location>
</feature>
<evidence type="ECO:0000256" key="4">
    <source>
        <dbReference type="ARBA" id="ARBA00022692"/>
    </source>
</evidence>
<dbReference type="InterPro" id="IPR035906">
    <property type="entry name" value="MetI-like_sf"/>
</dbReference>
<feature type="domain" description="ABC transmembrane type-1" evidence="8">
    <location>
        <begin position="58"/>
        <end position="248"/>
    </location>
</feature>
<keyword evidence="3" id="KW-1003">Cell membrane</keyword>
<dbReference type="PROSITE" id="PS50928">
    <property type="entry name" value="ABC_TM1"/>
    <property type="match status" value="1"/>
</dbReference>
<sequence>MAVGVVLALGPLLLAVVGPALVPLVDQPRAAPYSSADGHPFGTDQLGRDVLAMTLAGGRSMLVLAAVATVAAYTLGIALGAAAAATRRRWLDDLLSRPLDILLAVPSLLILLLVATLTDRGAGMVVLVVALVNAPAIARIVRAVGLDALRSPAAEAMHLQGERWVVVTIGHLVRVARRPLLADLGARITAAVYLVGAANFLGVGLPPTAADWAVAVDRNRAGLLLQPWAVLLPAVLIVLFTVGVNLCADTLTRRRR</sequence>
<evidence type="ECO:0000256" key="3">
    <source>
        <dbReference type="ARBA" id="ARBA00022475"/>
    </source>
</evidence>
<keyword evidence="4 7" id="KW-0812">Transmembrane</keyword>
<dbReference type="PANTHER" id="PTHR43386">
    <property type="entry name" value="OLIGOPEPTIDE TRANSPORT SYSTEM PERMEASE PROTEIN APPC"/>
    <property type="match status" value="1"/>
</dbReference>
<feature type="transmembrane region" description="Helical" evidence="7">
    <location>
        <begin position="123"/>
        <end position="141"/>
    </location>
</feature>
<dbReference type="Pfam" id="PF00528">
    <property type="entry name" value="BPD_transp_1"/>
    <property type="match status" value="1"/>
</dbReference>
<dbReference type="EMBL" id="CP070499">
    <property type="protein sequence ID" value="QSB17554.1"/>
    <property type="molecule type" value="Genomic_DNA"/>
</dbReference>
<evidence type="ECO:0000313" key="10">
    <source>
        <dbReference type="Proteomes" id="UP000662857"/>
    </source>
</evidence>
<dbReference type="GO" id="GO:0055085">
    <property type="term" value="P:transmembrane transport"/>
    <property type="evidence" value="ECO:0007669"/>
    <property type="project" value="InterPro"/>
</dbReference>
<dbReference type="GO" id="GO:0005886">
    <property type="term" value="C:plasma membrane"/>
    <property type="evidence" value="ECO:0007669"/>
    <property type="project" value="UniProtKB-SubCell"/>
</dbReference>
<evidence type="ECO:0000313" key="9">
    <source>
        <dbReference type="EMBL" id="QSB17554.1"/>
    </source>
</evidence>
<proteinExistence type="inferred from homology"/>
<evidence type="ECO:0000256" key="2">
    <source>
        <dbReference type="ARBA" id="ARBA00022448"/>
    </source>
</evidence>
<feature type="transmembrane region" description="Helical" evidence="7">
    <location>
        <begin position="225"/>
        <end position="248"/>
    </location>
</feature>
<keyword evidence="6 7" id="KW-0472">Membrane</keyword>